<keyword evidence="4" id="KW-0964">Secreted</keyword>
<dbReference type="EMBL" id="SNXZ01000003">
    <property type="protein sequence ID" value="TDP97760.1"/>
    <property type="molecule type" value="Genomic_DNA"/>
</dbReference>
<name>A0A4R6SCV4_LABRH</name>
<dbReference type="InterPro" id="IPR017767">
    <property type="entry name" value="PC-PLC"/>
</dbReference>
<dbReference type="PANTHER" id="PTHR31956">
    <property type="entry name" value="NON-SPECIFIC PHOSPHOLIPASE C4-RELATED"/>
    <property type="match status" value="1"/>
</dbReference>
<evidence type="ECO:0000256" key="1">
    <source>
        <dbReference type="ARBA" id="ARBA00004191"/>
    </source>
</evidence>
<dbReference type="InterPro" id="IPR007312">
    <property type="entry name" value="Phosphoesterase"/>
</dbReference>
<proteinExistence type="inferred from homology"/>
<evidence type="ECO:0000256" key="6">
    <source>
        <dbReference type="ARBA" id="ARBA00023026"/>
    </source>
</evidence>
<keyword evidence="4" id="KW-0134">Cell wall</keyword>
<gene>
    <name evidence="10" type="ORF">EV186_103726</name>
</gene>
<dbReference type="GO" id="GO:0034480">
    <property type="term" value="F:phosphatidylcholine phospholipase C activity"/>
    <property type="evidence" value="ECO:0007669"/>
    <property type="project" value="UniProtKB-EC"/>
</dbReference>
<evidence type="ECO:0000256" key="5">
    <source>
        <dbReference type="ARBA" id="ARBA00022801"/>
    </source>
</evidence>
<dbReference type="CDD" id="cd16014">
    <property type="entry name" value="PLC"/>
    <property type="match status" value="1"/>
</dbReference>
<dbReference type="SUPFAM" id="SSF53649">
    <property type="entry name" value="Alkaline phosphatase-like"/>
    <property type="match status" value="1"/>
</dbReference>
<accession>A0A4R6SCV4</accession>
<protein>
    <recommendedName>
        <fullName evidence="3">phospholipase C</fullName>
        <ecNumber evidence="3">3.1.4.3</ecNumber>
    </recommendedName>
</protein>
<keyword evidence="6" id="KW-0843">Virulence</keyword>
<evidence type="ECO:0000313" key="11">
    <source>
        <dbReference type="Proteomes" id="UP000295444"/>
    </source>
</evidence>
<comment type="caution">
    <text evidence="10">The sequence shown here is derived from an EMBL/GenBank/DDBJ whole genome shotgun (WGS) entry which is preliminary data.</text>
</comment>
<dbReference type="RefSeq" id="WP_133850920.1">
    <property type="nucleotide sequence ID" value="NZ_SNXZ01000003.1"/>
</dbReference>
<evidence type="ECO:0000256" key="8">
    <source>
        <dbReference type="SAM" id="MobiDB-lite"/>
    </source>
</evidence>
<organism evidence="10 11">
    <name type="scientific">Labedaea rhizosphaerae</name>
    <dbReference type="NCBI Taxonomy" id="598644"/>
    <lineage>
        <taxon>Bacteria</taxon>
        <taxon>Bacillati</taxon>
        <taxon>Actinomycetota</taxon>
        <taxon>Actinomycetes</taxon>
        <taxon>Pseudonocardiales</taxon>
        <taxon>Pseudonocardiaceae</taxon>
        <taxon>Labedaea</taxon>
    </lineage>
</organism>
<dbReference type="Proteomes" id="UP000295444">
    <property type="component" value="Unassembled WGS sequence"/>
</dbReference>
<dbReference type="PROSITE" id="PS51318">
    <property type="entry name" value="TAT"/>
    <property type="match status" value="1"/>
</dbReference>
<evidence type="ECO:0000313" key="10">
    <source>
        <dbReference type="EMBL" id="TDP97760.1"/>
    </source>
</evidence>
<comment type="catalytic activity">
    <reaction evidence="7">
        <text>a 1,2-diacyl-sn-glycero-3-phosphocholine + H2O = phosphocholine + a 1,2-diacyl-sn-glycerol + H(+)</text>
        <dbReference type="Rhea" id="RHEA:10604"/>
        <dbReference type="ChEBI" id="CHEBI:15377"/>
        <dbReference type="ChEBI" id="CHEBI:15378"/>
        <dbReference type="ChEBI" id="CHEBI:17815"/>
        <dbReference type="ChEBI" id="CHEBI:57643"/>
        <dbReference type="ChEBI" id="CHEBI:295975"/>
        <dbReference type="EC" id="3.1.4.3"/>
    </reaction>
    <physiologicalReaction direction="left-to-right" evidence="7">
        <dbReference type="Rhea" id="RHEA:10605"/>
    </physiologicalReaction>
</comment>
<dbReference type="OrthoDB" id="4181857at2"/>
<dbReference type="Pfam" id="PF05506">
    <property type="entry name" value="PLipase_C_C"/>
    <property type="match status" value="2"/>
</dbReference>
<dbReference type="InterPro" id="IPR019546">
    <property type="entry name" value="TAT_signal_bac_arc"/>
</dbReference>
<dbReference type="PANTHER" id="PTHR31956:SF1">
    <property type="entry name" value="NON-SPECIFIC PHOSPHOLIPASE C1"/>
    <property type="match status" value="1"/>
</dbReference>
<evidence type="ECO:0000256" key="4">
    <source>
        <dbReference type="ARBA" id="ARBA00022512"/>
    </source>
</evidence>
<dbReference type="Pfam" id="PF04185">
    <property type="entry name" value="Phosphoesterase"/>
    <property type="match status" value="1"/>
</dbReference>
<comment type="subcellular location">
    <subcellularLocation>
        <location evidence="1">Secreted</location>
        <location evidence="1">Cell wall</location>
    </subcellularLocation>
</comment>
<evidence type="ECO:0000256" key="3">
    <source>
        <dbReference type="ARBA" id="ARBA00012018"/>
    </source>
</evidence>
<feature type="domain" description="Bacterial phospholipase C C-terminal" evidence="9">
    <location>
        <begin position="603"/>
        <end position="675"/>
    </location>
</feature>
<evidence type="ECO:0000256" key="7">
    <source>
        <dbReference type="ARBA" id="ARBA00048421"/>
    </source>
</evidence>
<dbReference type="NCBIfam" id="TIGR01409">
    <property type="entry name" value="TAT_signal_seq"/>
    <property type="match status" value="1"/>
</dbReference>
<evidence type="ECO:0000259" key="9">
    <source>
        <dbReference type="Pfam" id="PF05506"/>
    </source>
</evidence>
<dbReference type="AlphaFoldDB" id="A0A4R6SCV4"/>
<reference evidence="10 11" key="1">
    <citation type="submission" date="2019-03" db="EMBL/GenBank/DDBJ databases">
        <title>Genomic Encyclopedia of Type Strains, Phase IV (KMG-IV): sequencing the most valuable type-strain genomes for metagenomic binning, comparative biology and taxonomic classification.</title>
        <authorList>
            <person name="Goeker M."/>
        </authorList>
    </citation>
    <scope>NUCLEOTIDE SEQUENCE [LARGE SCALE GENOMIC DNA]</scope>
    <source>
        <strain evidence="10 11">DSM 45361</strain>
    </source>
</reference>
<comment type="similarity">
    <text evidence="2">Belongs to the bacterial phospholipase C family.</text>
</comment>
<keyword evidence="5" id="KW-0378">Hydrolase</keyword>
<evidence type="ECO:0000256" key="2">
    <source>
        <dbReference type="ARBA" id="ARBA00009717"/>
    </source>
</evidence>
<dbReference type="NCBIfam" id="TIGR03396">
    <property type="entry name" value="PC_PLC"/>
    <property type="match status" value="1"/>
</dbReference>
<dbReference type="Gene3D" id="3.40.720.10">
    <property type="entry name" value="Alkaline Phosphatase, subunit A"/>
    <property type="match status" value="1"/>
</dbReference>
<sequence>MADPNRLTRRDFLGGVAAAGGVAAVGALGGLASGMAEALAAPRVSGSLSDVEHVVVLMQENRSFDHYYGTMKGVRGFADRSAIVLPNGRDVFHQPDSGRSDGGYLLPFRVDTSVVDGQDFGDLGHGWADQHQAIAGGANNAWIAAKSEMTMGYFARADLPFHRALADAFTLCDHYFCSVQGPTTPNRLYLFTGTIDADGTAGGPANYNPADYRPVFNWTTYPERLQQHGISWKVYANKEVGDAAGSFVGDYGDNPLWLFHAYHQDYSSELSRRASVFRTWAPDSGKGKDVSHVLAEFTADCASGSLPRVSWIVAPYGYCEHPAARPVDGAAYTQTVLNALWANPKLWESTVVLINYDENDGFFDHVAPPVAPPGTASEYIGGQPIGLGARVPLTVISPWSRGGWISSEVADHTSVIRFLERWTGVVEPNISAWRRAICGDLMSCFDFGVPDVRIPLLPDTAVLRKQADDTEPTLPPPAPPATGEQQVPAQEPGTRPARALPYRPLVTTALSADRQILTTTFANQGTAAVQLMAYRNDGQTDGPWPYDLAPGAQVADTWRIQRYGGGKYGIAVHGPNRFRWVFAGDANGAGAGVDVIAGYTTENKLRLTLRNTGTTAVEITVTANHYRTDGPWRYSLAAGQTVTDDWNPVAYGSGWYDLSATVNVDSAFLRRFSGHVETGAPSVTG</sequence>
<keyword evidence="11" id="KW-1185">Reference proteome</keyword>
<dbReference type="InterPro" id="IPR017850">
    <property type="entry name" value="Alkaline_phosphatase_core_sf"/>
</dbReference>
<dbReference type="InterPro" id="IPR006311">
    <property type="entry name" value="TAT_signal"/>
</dbReference>
<dbReference type="GO" id="GO:0016042">
    <property type="term" value="P:lipid catabolic process"/>
    <property type="evidence" value="ECO:0007669"/>
    <property type="project" value="InterPro"/>
</dbReference>
<feature type="domain" description="Bacterial phospholipase C C-terminal" evidence="9">
    <location>
        <begin position="496"/>
        <end position="585"/>
    </location>
</feature>
<feature type="region of interest" description="Disordered" evidence="8">
    <location>
        <begin position="467"/>
        <end position="500"/>
    </location>
</feature>
<dbReference type="InterPro" id="IPR008475">
    <property type="entry name" value="PLipase_C_C"/>
</dbReference>
<dbReference type="EC" id="3.1.4.3" evidence="3"/>